<evidence type="ECO:0000313" key="5">
    <source>
        <dbReference type="EMBL" id="MBO0905177.1"/>
    </source>
</evidence>
<protein>
    <submittedName>
        <fullName evidence="5">Helix-turn-helix domain-containing protein</fullName>
    </submittedName>
</protein>
<evidence type="ECO:0000256" key="1">
    <source>
        <dbReference type="ARBA" id="ARBA00023015"/>
    </source>
</evidence>
<dbReference type="EMBL" id="JAFMPY010000018">
    <property type="protein sequence ID" value="MBO0905177.1"/>
    <property type="molecule type" value="Genomic_DNA"/>
</dbReference>
<evidence type="ECO:0000259" key="4">
    <source>
        <dbReference type="PROSITE" id="PS01124"/>
    </source>
</evidence>
<evidence type="ECO:0000256" key="2">
    <source>
        <dbReference type="ARBA" id="ARBA00023125"/>
    </source>
</evidence>
<keyword evidence="2" id="KW-0238">DNA-binding</keyword>
<dbReference type="InterPro" id="IPR009057">
    <property type="entry name" value="Homeodomain-like_sf"/>
</dbReference>
<comment type="caution">
    <text evidence="5">The sequence shown here is derived from an EMBL/GenBank/DDBJ whole genome shotgun (WGS) entry which is preliminary data.</text>
</comment>
<dbReference type="InterPro" id="IPR050204">
    <property type="entry name" value="AraC_XylS_family_regulators"/>
</dbReference>
<accession>A0ABS3J685</accession>
<sequence length="348" mass="37075">MPVAAPASAALVMDGLSGEESFAMWRTLVRPMFDVEPEGGDVSRFRGGADICHAGTVLLARTAATAQRFSRDVSRYAMPDWDHVVVQLYESGGYAGDCAGETIELRPGEISVLDLARPFETAASAFSNVTLLVPRALCARVQGALFHGRRLGAETAMTPLIRGHLTALADNAPRLSGAEMEAGVEALLTLMGGADPRGGDPQARAAMAASLRQRIVQFVDERLGDPEMSPASIAAACGLSRASLYRLAEVDGGIAALVQGRRLARAFDLLADASARGARIEDVSHGVGFASAAHFSRAFKAAYGISPRDLRAFAHQGLDCSFLKHDRRLADWTVIMRRHYDRLVADGA</sequence>
<keyword evidence="3" id="KW-0804">Transcription</keyword>
<dbReference type="Proteomes" id="UP000664288">
    <property type="component" value="Unassembled WGS sequence"/>
</dbReference>
<proteinExistence type="predicted"/>
<dbReference type="PANTHER" id="PTHR46796">
    <property type="entry name" value="HTH-TYPE TRANSCRIPTIONAL ACTIVATOR RHAS-RELATED"/>
    <property type="match status" value="1"/>
</dbReference>
<dbReference type="PROSITE" id="PS01124">
    <property type="entry name" value="HTH_ARAC_FAMILY_2"/>
    <property type="match status" value="1"/>
</dbReference>
<reference evidence="5 6" key="1">
    <citation type="submission" date="2021-03" db="EMBL/GenBank/DDBJ databases">
        <title>Whole genome sequence of Jiella sp. MQZ13P-4.</title>
        <authorList>
            <person name="Tuo L."/>
        </authorList>
    </citation>
    <scope>NUCLEOTIDE SEQUENCE [LARGE SCALE GENOMIC DNA]</scope>
    <source>
        <strain evidence="5 6">MQZ13P-4</strain>
    </source>
</reference>
<dbReference type="SUPFAM" id="SSF46689">
    <property type="entry name" value="Homeodomain-like"/>
    <property type="match status" value="1"/>
</dbReference>
<dbReference type="Pfam" id="PF12833">
    <property type="entry name" value="HTH_18"/>
    <property type="match status" value="1"/>
</dbReference>
<name>A0ABS3J685_9HYPH</name>
<dbReference type="SMART" id="SM00342">
    <property type="entry name" value="HTH_ARAC"/>
    <property type="match status" value="1"/>
</dbReference>
<evidence type="ECO:0000313" key="6">
    <source>
        <dbReference type="Proteomes" id="UP000664288"/>
    </source>
</evidence>
<dbReference type="InterPro" id="IPR035418">
    <property type="entry name" value="AraC-bd_2"/>
</dbReference>
<feature type="domain" description="HTH araC/xylS-type" evidence="4">
    <location>
        <begin position="213"/>
        <end position="313"/>
    </location>
</feature>
<dbReference type="Gene3D" id="1.10.10.60">
    <property type="entry name" value="Homeodomain-like"/>
    <property type="match status" value="1"/>
</dbReference>
<dbReference type="InterPro" id="IPR018062">
    <property type="entry name" value="HTH_AraC-typ_CS"/>
</dbReference>
<dbReference type="Pfam" id="PF14525">
    <property type="entry name" value="AraC_binding_2"/>
    <property type="match status" value="1"/>
</dbReference>
<gene>
    <name evidence="5" type="ORF">J1C47_16145</name>
</gene>
<dbReference type="PROSITE" id="PS00041">
    <property type="entry name" value="HTH_ARAC_FAMILY_1"/>
    <property type="match status" value="1"/>
</dbReference>
<dbReference type="RefSeq" id="WP_207351817.1">
    <property type="nucleotide sequence ID" value="NZ_JAFMPY010000018.1"/>
</dbReference>
<keyword evidence="1" id="KW-0805">Transcription regulation</keyword>
<dbReference type="PRINTS" id="PR00032">
    <property type="entry name" value="HTHARAC"/>
</dbReference>
<dbReference type="PANTHER" id="PTHR46796:SF6">
    <property type="entry name" value="ARAC SUBFAMILY"/>
    <property type="match status" value="1"/>
</dbReference>
<keyword evidence="6" id="KW-1185">Reference proteome</keyword>
<organism evidence="5 6">
    <name type="scientific">Jiella sonneratiae</name>
    <dbReference type="NCBI Taxonomy" id="2816856"/>
    <lineage>
        <taxon>Bacteria</taxon>
        <taxon>Pseudomonadati</taxon>
        <taxon>Pseudomonadota</taxon>
        <taxon>Alphaproteobacteria</taxon>
        <taxon>Hyphomicrobiales</taxon>
        <taxon>Aurantimonadaceae</taxon>
        <taxon>Jiella</taxon>
    </lineage>
</organism>
<evidence type="ECO:0000256" key="3">
    <source>
        <dbReference type="ARBA" id="ARBA00023163"/>
    </source>
</evidence>
<dbReference type="InterPro" id="IPR018060">
    <property type="entry name" value="HTH_AraC"/>
</dbReference>
<dbReference type="InterPro" id="IPR020449">
    <property type="entry name" value="Tscrpt_reg_AraC-type_HTH"/>
</dbReference>